<sequence>MAWDMAWVSIDRTGAARGEFGLSGGFAAEAGLGSSLCAGEGRALKEDLATDTSAYCSFRKSMSRRDASKRVINPNGVRAERAPESMSLQGQASRSSTYTLGVVRDCKGRGSECDEAAAADAVVVPGGFRGVVVGFDWRARFIPARRGVVESSALSRSVVIHAGRRPPKRLFSDWLAAATSAGPWGCRVMLNAILGVSQN</sequence>
<gene>
    <name evidence="1" type="ORF">PoMZ_11998</name>
</gene>
<accession>A0A4P7NLQ6</accession>
<evidence type="ECO:0000313" key="1">
    <source>
        <dbReference type="EMBL" id="QBZ63104.1"/>
    </source>
</evidence>
<dbReference type="Proteomes" id="UP000294847">
    <property type="component" value="Chromosome 5"/>
</dbReference>
<name>A0A4P7NLQ6_PYROR</name>
<dbReference type="AlphaFoldDB" id="A0A4P7NLQ6"/>
<reference evidence="1 2" key="1">
    <citation type="journal article" date="2019" name="Mol. Biol. Evol.">
        <title>Blast fungal genomes show frequent chromosomal changes, gene gains and losses, and effector gene turnover.</title>
        <authorList>
            <person name="Gomez Luciano L.B."/>
            <person name="Jason Tsai I."/>
            <person name="Chuma I."/>
            <person name="Tosa Y."/>
            <person name="Chen Y.H."/>
            <person name="Li J.Y."/>
            <person name="Li M.Y."/>
            <person name="Jade Lu M.Y."/>
            <person name="Nakayashiki H."/>
            <person name="Li W.H."/>
        </authorList>
    </citation>
    <scope>NUCLEOTIDE SEQUENCE [LARGE SCALE GENOMIC DNA]</scope>
    <source>
        <strain evidence="1">MZ5-1-6</strain>
    </source>
</reference>
<evidence type="ECO:0000313" key="2">
    <source>
        <dbReference type="Proteomes" id="UP000294847"/>
    </source>
</evidence>
<proteinExistence type="predicted"/>
<organism evidence="1 2">
    <name type="scientific">Pyricularia oryzae</name>
    <name type="common">Rice blast fungus</name>
    <name type="synonym">Magnaporthe oryzae</name>
    <dbReference type="NCBI Taxonomy" id="318829"/>
    <lineage>
        <taxon>Eukaryota</taxon>
        <taxon>Fungi</taxon>
        <taxon>Dikarya</taxon>
        <taxon>Ascomycota</taxon>
        <taxon>Pezizomycotina</taxon>
        <taxon>Sordariomycetes</taxon>
        <taxon>Sordariomycetidae</taxon>
        <taxon>Magnaporthales</taxon>
        <taxon>Pyriculariaceae</taxon>
        <taxon>Pyricularia</taxon>
    </lineage>
</organism>
<protein>
    <submittedName>
        <fullName evidence="1">Uncharacterized protein</fullName>
    </submittedName>
</protein>
<dbReference type="EMBL" id="CP034208">
    <property type="protein sequence ID" value="QBZ63104.1"/>
    <property type="molecule type" value="Genomic_DNA"/>
</dbReference>